<feature type="transmembrane region" description="Helical" evidence="2">
    <location>
        <begin position="115"/>
        <end position="135"/>
    </location>
</feature>
<evidence type="ECO:0000313" key="4">
    <source>
        <dbReference type="Proteomes" id="UP000655751"/>
    </source>
</evidence>
<keyword evidence="2" id="KW-1133">Transmembrane helix</keyword>
<dbReference type="RefSeq" id="WP_196147383.1">
    <property type="nucleotide sequence ID" value="NZ_JADMLG010000001.1"/>
</dbReference>
<feature type="transmembrane region" description="Helical" evidence="2">
    <location>
        <begin position="172"/>
        <end position="192"/>
    </location>
</feature>
<evidence type="ECO:0000313" key="3">
    <source>
        <dbReference type="EMBL" id="MBH0775058.1"/>
    </source>
</evidence>
<organism evidence="3 4">
    <name type="scientific">Nocardia bovistercoris</name>
    <dbReference type="NCBI Taxonomy" id="2785916"/>
    <lineage>
        <taxon>Bacteria</taxon>
        <taxon>Bacillati</taxon>
        <taxon>Actinomycetota</taxon>
        <taxon>Actinomycetes</taxon>
        <taxon>Mycobacteriales</taxon>
        <taxon>Nocardiaceae</taxon>
        <taxon>Nocardia</taxon>
    </lineage>
</organism>
<name>A0A931N222_9NOCA</name>
<dbReference type="EMBL" id="JADMLG010000001">
    <property type="protein sequence ID" value="MBH0775058.1"/>
    <property type="molecule type" value="Genomic_DNA"/>
</dbReference>
<keyword evidence="2" id="KW-0472">Membrane</keyword>
<comment type="caution">
    <text evidence="3">The sequence shown here is derived from an EMBL/GenBank/DDBJ whole genome shotgun (WGS) entry which is preliminary data.</text>
</comment>
<gene>
    <name evidence="3" type="ORF">IT779_02015</name>
</gene>
<evidence type="ECO:0000256" key="1">
    <source>
        <dbReference type="SAM" id="MobiDB-lite"/>
    </source>
</evidence>
<feature type="compositionally biased region" description="Basic and acidic residues" evidence="1">
    <location>
        <begin position="1"/>
        <end position="19"/>
    </location>
</feature>
<dbReference type="AlphaFoldDB" id="A0A931N222"/>
<reference evidence="3" key="1">
    <citation type="submission" date="2020-11" db="EMBL/GenBank/DDBJ databases">
        <title>Nocardia NEAU-351.nov., a novel actinomycete isolated from the cow dung.</title>
        <authorList>
            <person name="Zhang X."/>
        </authorList>
    </citation>
    <scope>NUCLEOTIDE SEQUENCE</scope>
    <source>
        <strain evidence="3">NEAU-351</strain>
    </source>
</reference>
<feature type="compositionally biased region" description="Pro residues" evidence="1">
    <location>
        <begin position="49"/>
        <end position="62"/>
    </location>
</feature>
<accession>A0A931N222</accession>
<protein>
    <submittedName>
        <fullName evidence="3">Uncharacterized protein</fullName>
    </submittedName>
</protein>
<feature type="region of interest" description="Disordered" evidence="1">
    <location>
        <begin position="1"/>
        <end position="93"/>
    </location>
</feature>
<feature type="transmembrane region" description="Helical" evidence="2">
    <location>
        <begin position="141"/>
        <end position="160"/>
    </location>
</feature>
<sequence>MRIIRPDDNHDHNDDHHDDDGGELGLPESAFTDVGDEAEEYLAQVLADIPPPDTDEPPPAPTRRPATPLGPKRPALHLVAPDDDPDPYSADQDTTAVAVDPDTAIRAGQAARRRMVRGAAGGSAVVVAAAALAGWGEPVTVTGPLALYGTGWVAFLWWNAALRPSIPDTGTAVVGGIGHTVTTVFLAVIALARAGVGRLDSARSRQESQRTATEPTT</sequence>
<keyword evidence="4" id="KW-1185">Reference proteome</keyword>
<keyword evidence="2" id="KW-0812">Transmembrane</keyword>
<proteinExistence type="predicted"/>
<evidence type="ECO:0000256" key="2">
    <source>
        <dbReference type="SAM" id="Phobius"/>
    </source>
</evidence>
<dbReference type="Proteomes" id="UP000655751">
    <property type="component" value="Unassembled WGS sequence"/>
</dbReference>